<evidence type="ECO:0000313" key="1">
    <source>
        <dbReference type="EMBL" id="KAI0035074.1"/>
    </source>
</evidence>
<organism evidence="1 2">
    <name type="scientific">Vararia minispora EC-137</name>
    <dbReference type="NCBI Taxonomy" id="1314806"/>
    <lineage>
        <taxon>Eukaryota</taxon>
        <taxon>Fungi</taxon>
        <taxon>Dikarya</taxon>
        <taxon>Basidiomycota</taxon>
        <taxon>Agaricomycotina</taxon>
        <taxon>Agaricomycetes</taxon>
        <taxon>Russulales</taxon>
        <taxon>Lachnocladiaceae</taxon>
        <taxon>Vararia</taxon>
    </lineage>
</organism>
<dbReference type="EMBL" id="MU273490">
    <property type="protein sequence ID" value="KAI0035074.1"/>
    <property type="molecule type" value="Genomic_DNA"/>
</dbReference>
<gene>
    <name evidence="1" type="ORF">K488DRAFT_76852</name>
</gene>
<protein>
    <submittedName>
        <fullName evidence="1">ARM repeat-containing protein</fullName>
    </submittedName>
</protein>
<accession>A0ACB8QTB3</accession>
<dbReference type="Proteomes" id="UP000814128">
    <property type="component" value="Unassembled WGS sequence"/>
</dbReference>
<proteinExistence type="predicted"/>
<evidence type="ECO:0000313" key="2">
    <source>
        <dbReference type="Proteomes" id="UP000814128"/>
    </source>
</evidence>
<name>A0ACB8QTB3_9AGAM</name>
<keyword evidence="2" id="KW-1185">Reference proteome</keyword>
<reference evidence="1" key="1">
    <citation type="submission" date="2021-02" db="EMBL/GenBank/DDBJ databases">
        <authorList>
            <consortium name="DOE Joint Genome Institute"/>
            <person name="Ahrendt S."/>
            <person name="Looney B.P."/>
            <person name="Miyauchi S."/>
            <person name="Morin E."/>
            <person name="Drula E."/>
            <person name="Courty P.E."/>
            <person name="Chicoki N."/>
            <person name="Fauchery L."/>
            <person name="Kohler A."/>
            <person name="Kuo A."/>
            <person name="Labutti K."/>
            <person name="Pangilinan J."/>
            <person name="Lipzen A."/>
            <person name="Riley R."/>
            <person name="Andreopoulos W."/>
            <person name="He G."/>
            <person name="Johnson J."/>
            <person name="Barry K.W."/>
            <person name="Grigoriev I.V."/>
            <person name="Nagy L."/>
            <person name="Hibbett D."/>
            <person name="Henrissat B."/>
            <person name="Matheny P.B."/>
            <person name="Labbe J."/>
            <person name="Martin F."/>
        </authorList>
    </citation>
    <scope>NUCLEOTIDE SEQUENCE</scope>
    <source>
        <strain evidence="1">EC-137</strain>
    </source>
</reference>
<reference evidence="1" key="2">
    <citation type="journal article" date="2022" name="New Phytol.">
        <title>Evolutionary transition to the ectomycorrhizal habit in the genomes of a hyperdiverse lineage of mushroom-forming fungi.</title>
        <authorList>
            <person name="Looney B."/>
            <person name="Miyauchi S."/>
            <person name="Morin E."/>
            <person name="Drula E."/>
            <person name="Courty P.E."/>
            <person name="Kohler A."/>
            <person name="Kuo A."/>
            <person name="LaButti K."/>
            <person name="Pangilinan J."/>
            <person name="Lipzen A."/>
            <person name="Riley R."/>
            <person name="Andreopoulos W."/>
            <person name="He G."/>
            <person name="Johnson J."/>
            <person name="Nolan M."/>
            <person name="Tritt A."/>
            <person name="Barry K.W."/>
            <person name="Grigoriev I.V."/>
            <person name="Nagy L.G."/>
            <person name="Hibbett D."/>
            <person name="Henrissat B."/>
            <person name="Matheny P.B."/>
            <person name="Labbe J."/>
            <person name="Martin F.M."/>
        </authorList>
    </citation>
    <scope>NUCLEOTIDE SEQUENCE</scope>
    <source>
        <strain evidence="1">EC-137</strain>
    </source>
</reference>
<sequence length="337" mass="38711">MLQEFRDNKHRRWELRDILGHAVEFSADQHGSRFMQHRYEAATADVKQKIFDEIVPGHVQQLVQDVFGNYVIQKLFEFGTAAHRAQLMEAVKGSVLSAALNMYGCRVIQKAIDFITPEQQALFVNELEPHIMRCVKDANGNHVVQKMIERVPVERLSFIRSFQGNVYELSSHPYGCRVLQRCLEHIGPGPTRSLLDELQKYTTELMQDQFGNYVVQFLLEKGEPQDRAAVINKLRGQMLPMARHKFASNVVEKALVTADSESRWTLIDELMRQLPDGTFPIVIMMKDQYANYVLQRAMTVAEGQQQQELCNQVRAPLMAMRKVSTVLYSKHLNSSES</sequence>
<comment type="caution">
    <text evidence="1">The sequence shown here is derived from an EMBL/GenBank/DDBJ whole genome shotgun (WGS) entry which is preliminary data.</text>
</comment>